<reference evidence="1 2" key="1">
    <citation type="journal article" date="2023" name="Genes (Basel)">
        <title>Chromosome-Level Genome Assembly and Circadian Gene Repertoire of the Patagonia Blennie Eleginops maclovinus-The Closest Ancestral Proxy of Antarctic Cryonotothenioids.</title>
        <authorList>
            <person name="Cheng C.C."/>
            <person name="Rivera-Colon A.G."/>
            <person name="Minhas B.F."/>
            <person name="Wilson L."/>
            <person name="Rayamajhi N."/>
            <person name="Vargas-Chacoff L."/>
            <person name="Catchen J.M."/>
        </authorList>
    </citation>
    <scope>NUCLEOTIDE SEQUENCE [LARGE SCALE GENOMIC DNA]</scope>
    <source>
        <strain evidence="1">JMC-PN-2008</strain>
    </source>
</reference>
<protein>
    <submittedName>
        <fullName evidence="1">Uncharacterized protein</fullName>
    </submittedName>
</protein>
<dbReference type="EMBL" id="JAUZQC010000021">
    <property type="protein sequence ID" value="KAK5851945.1"/>
    <property type="molecule type" value="Genomic_DNA"/>
</dbReference>
<sequence>MDREEEGGARRSVRERWEEAIVVWWDDGTDEKSRGREGGGDGWRGKTLLLHCVAAPEQRPVPLQHSASSPFV</sequence>
<organism evidence="1 2">
    <name type="scientific">Eleginops maclovinus</name>
    <name type="common">Patagonian blennie</name>
    <name type="synonym">Eleginus maclovinus</name>
    <dbReference type="NCBI Taxonomy" id="56733"/>
    <lineage>
        <taxon>Eukaryota</taxon>
        <taxon>Metazoa</taxon>
        <taxon>Chordata</taxon>
        <taxon>Craniata</taxon>
        <taxon>Vertebrata</taxon>
        <taxon>Euteleostomi</taxon>
        <taxon>Actinopterygii</taxon>
        <taxon>Neopterygii</taxon>
        <taxon>Teleostei</taxon>
        <taxon>Neoteleostei</taxon>
        <taxon>Acanthomorphata</taxon>
        <taxon>Eupercaria</taxon>
        <taxon>Perciformes</taxon>
        <taxon>Notothenioidei</taxon>
        <taxon>Eleginopidae</taxon>
        <taxon>Eleginops</taxon>
    </lineage>
</organism>
<dbReference type="Proteomes" id="UP001346869">
    <property type="component" value="Unassembled WGS sequence"/>
</dbReference>
<accession>A0AAN7WYD6</accession>
<keyword evidence="2" id="KW-1185">Reference proteome</keyword>
<evidence type="ECO:0000313" key="2">
    <source>
        <dbReference type="Proteomes" id="UP001346869"/>
    </source>
</evidence>
<comment type="caution">
    <text evidence="1">The sequence shown here is derived from an EMBL/GenBank/DDBJ whole genome shotgun (WGS) entry which is preliminary data.</text>
</comment>
<dbReference type="AlphaFoldDB" id="A0AAN7WYD6"/>
<proteinExistence type="predicted"/>
<gene>
    <name evidence="1" type="ORF">PBY51_023457</name>
</gene>
<name>A0AAN7WYD6_ELEMC</name>
<reference evidence="1 2" key="2">
    <citation type="journal article" date="2023" name="Mol. Biol. Evol.">
        <title>Genomics of Secondarily Temperate Adaptation in the Only Non-Antarctic Icefish.</title>
        <authorList>
            <person name="Rivera-Colon A.G."/>
            <person name="Rayamajhi N."/>
            <person name="Minhas B.F."/>
            <person name="Madrigal G."/>
            <person name="Bilyk K.T."/>
            <person name="Yoon V."/>
            <person name="Hune M."/>
            <person name="Gregory S."/>
            <person name="Cheng C.H.C."/>
            <person name="Catchen J.M."/>
        </authorList>
    </citation>
    <scope>NUCLEOTIDE SEQUENCE [LARGE SCALE GENOMIC DNA]</scope>
    <source>
        <strain evidence="1">JMC-PN-2008</strain>
    </source>
</reference>
<evidence type="ECO:0000313" key="1">
    <source>
        <dbReference type="EMBL" id="KAK5851945.1"/>
    </source>
</evidence>